<dbReference type="InterPro" id="IPR006095">
    <property type="entry name" value="Glu/Leu/Phe/Val/Trp_DH"/>
</dbReference>
<gene>
    <name evidence="6" type="ORF">DL239_00110</name>
</gene>
<keyword evidence="2 4" id="KW-0560">Oxidoreductase</keyword>
<dbReference type="InterPro" id="IPR036291">
    <property type="entry name" value="NAD(P)-bd_dom_sf"/>
</dbReference>
<evidence type="ECO:0000313" key="6">
    <source>
        <dbReference type="EMBL" id="NIZ59370.1"/>
    </source>
</evidence>
<dbReference type="Pfam" id="PF02812">
    <property type="entry name" value="ELFV_dehydrog_N"/>
    <property type="match status" value="1"/>
</dbReference>
<name>A0ABX0W524_9RHOB</name>
<dbReference type="Gene3D" id="3.40.50.720">
    <property type="entry name" value="NAD(P)-binding Rossmann-like Domain"/>
    <property type="match status" value="1"/>
</dbReference>
<feature type="domain" description="Glutamate/phenylalanine/leucine/valine/L-tryptophan dehydrogenase C-terminal" evidence="5">
    <location>
        <begin position="145"/>
        <end position="345"/>
    </location>
</feature>
<accession>A0ABX0W524</accession>
<dbReference type="Pfam" id="PF00208">
    <property type="entry name" value="ELFV_dehydrog"/>
    <property type="match status" value="2"/>
</dbReference>
<keyword evidence="7" id="KW-1185">Reference proteome</keyword>
<dbReference type="SUPFAM" id="SSF51735">
    <property type="entry name" value="NAD(P)-binding Rossmann-fold domains"/>
    <property type="match status" value="1"/>
</dbReference>
<dbReference type="PANTHER" id="PTHR42722">
    <property type="entry name" value="LEUCINE DEHYDROGENASE"/>
    <property type="match status" value="1"/>
</dbReference>
<comment type="similarity">
    <text evidence="1 4">Belongs to the Glu/Leu/Phe/Val dehydrogenases family.</text>
</comment>
<keyword evidence="3" id="KW-0520">NAD</keyword>
<protein>
    <submittedName>
        <fullName evidence="6">Amino acid dehydrogenase</fullName>
    </submittedName>
</protein>
<dbReference type="Gene3D" id="3.40.50.10860">
    <property type="entry name" value="Leucine Dehydrogenase, chain A, domain 1"/>
    <property type="match status" value="1"/>
</dbReference>
<dbReference type="EMBL" id="QHLQ01000001">
    <property type="protein sequence ID" value="NIZ59370.1"/>
    <property type="molecule type" value="Genomic_DNA"/>
</dbReference>
<dbReference type="InterPro" id="IPR016211">
    <property type="entry name" value="Glu/Phe/Leu/Val/Trp_DH_bac/arc"/>
</dbReference>
<evidence type="ECO:0000256" key="4">
    <source>
        <dbReference type="RuleBase" id="RU004417"/>
    </source>
</evidence>
<dbReference type="InterPro" id="IPR033524">
    <property type="entry name" value="Glu/Leu/Phe/Val_DH_AS"/>
</dbReference>
<dbReference type="SUPFAM" id="SSF53223">
    <property type="entry name" value="Aminoacid dehydrogenase-like, N-terminal domain"/>
    <property type="match status" value="1"/>
</dbReference>
<dbReference type="InterPro" id="IPR006096">
    <property type="entry name" value="Glu/Leu/Phe/Val/Trp_DH_C"/>
</dbReference>
<evidence type="ECO:0000256" key="1">
    <source>
        <dbReference type="ARBA" id="ARBA00006382"/>
    </source>
</evidence>
<evidence type="ECO:0000259" key="5">
    <source>
        <dbReference type="SMART" id="SM00839"/>
    </source>
</evidence>
<proteinExistence type="inferred from homology"/>
<sequence>MRMIITPVPTSSHEEIYHVEDSATGLLGYIAVHSTRLGPAAGGLRMRPYDTQQEALTDVKRLSQGMTYKNAAADLPLGGGKAVIIGDPVQDKTPELLHAFGRAIDTLQGRYYTAEDMGMTPADMAHLAEATPYVAGLSDGEFASGDPSPITARGIFNAIRTAQKHHTGSAELDGVTVAVQGLGNVGWHLCDLLTTAGASLVVTDTDAARISKAKAVFGAEAVEPNQIYSVQADIFAPCAIGGILNAETIPQLKVAIVAGGANNQLASPQDGLALHARGILYAPDFVANGGGIINVATEILKVSDRPAFVSEKLVALDQTMQAILTQAQAEDTCPDAVAVATVQSKMASCAA</sequence>
<comment type="caution">
    <text evidence="6">The sequence shown here is derived from an EMBL/GenBank/DDBJ whole genome shotgun (WGS) entry which is preliminary data.</text>
</comment>
<dbReference type="Proteomes" id="UP001429564">
    <property type="component" value="Unassembled WGS sequence"/>
</dbReference>
<evidence type="ECO:0000256" key="2">
    <source>
        <dbReference type="ARBA" id="ARBA00023002"/>
    </source>
</evidence>
<dbReference type="PIRSF" id="PIRSF000188">
    <property type="entry name" value="Phe_leu_dh"/>
    <property type="match status" value="1"/>
</dbReference>
<evidence type="ECO:0000313" key="7">
    <source>
        <dbReference type="Proteomes" id="UP001429564"/>
    </source>
</evidence>
<dbReference type="PRINTS" id="PR00082">
    <property type="entry name" value="GLFDHDRGNASE"/>
</dbReference>
<evidence type="ECO:0000256" key="3">
    <source>
        <dbReference type="ARBA" id="ARBA00023027"/>
    </source>
</evidence>
<dbReference type="PROSITE" id="PS00074">
    <property type="entry name" value="GLFV_DEHYDROGENASE"/>
    <property type="match status" value="1"/>
</dbReference>
<dbReference type="InterPro" id="IPR006097">
    <property type="entry name" value="Glu/Leu/Phe/Val/Trp_DH_dimer"/>
</dbReference>
<reference evidence="6 7" key="1">
    <citation type="submission" date="2018-05" db="EMBL/GenBank/DDBJ databases">
        <authorList>
            <person name="Zhang Y.-J."/>
        </authorList>
    </citation>
    <scope>NUCLEOTIDE SEQUENCE [LARGE SCALE GENOMIC DNA]</scope>
    <source>
        <strain evidence="6 7">CY04</strain>
    </source>
</reference>
<dbReference type="PANTHER" id="PTHR42722:SF1">
    <property type="entry name" value="VALINE DEHYDROGENASE"/>
    <property type="match status" value="1"/>
</dbReference>
<dbReference type="CDD" id="cd01075">
    <property type="entry name" value="NAD_bind_Leu_Phe_Val_DH"/>
    <property type="match status" value="1"/>
</dbReference>
<organism evidence="6 7">
    <name type="scientific">Parasedimentitalea denitrificans</name>
    <dbReference type="NCBI Taxonomy" id="2211118"/>
    <lineage>
        <taxon>Bacteria</taxon>
        <taxon>Pseudomonadati</taxon>
        <taxon>Pseudomonadota</taxon>
        <taxon>Alphaproteobacteria</taxon>
        <taxon>Rhodobacterales</taxon>
        <taxon>Paracoccaceae</taxon>
        <taxon>Parasedimentitalea</taxon>
    </lineage>
</organism>
<dbReference type="SMART" id="SM00839">
    <property type="entry name" value="ELFV_dehydrog"/>
    <property type="match status" value="1"/>
</dbReference>
<dbReference type="InterPro" id="IPR046346">
    <property type="entry name" value="Aminoacid_DH-like_N_sf"/>
</dbReference>